<keyword evidence="1" id="KW-0472">Membrane</keyword>
<keyword evidence="1" id="KW-0812">Transmembrane</keyword>
<evidence type="ECO:0000256" key="1">
    <source>
        <dbReference type="SAM" id="Phobius"/>
    </source>
</evidence>
<evidence type="ECO:0000313" key="2">
    <source>
        <dbReference type="EMBL" id="PZQ48797.1"/>
    </source>
</evidence>
<dbReference type="AlphaFoldDB" id="A0A2W5PVI7"/>
<reference evidence="2 3" key="1">
    <citation type="submission" date="2017-08" db="EMBL/GenBank/DDBJ databases">
        <title>Infants hospitalized years apart are colonized by the same room-sourced microbial strains.</title>
        <authorList>
            <person name="Brooks B."/>
            <person name="Olm M.R."/>
            <person name="Firek B.A."/>
            <person name="Baker R."/>
            <person name="Thomas B.C."/>
            <person name="Morowitz M.J."/>
            <person name="Banfield J.F."/>
        </authorList>
    </citation>
    <scope>NUCLEOTIDE SEQUENCE [LARGE SCALE GENOMIC DNA]</scope>
    <source>
        <strain evidence="2">S2_005_002_R2_34</strain>
    </source>
</reference>
<feature type="transmembrane region" description="Helical" evidence="1">
    <location>
        <begin position="66"/>
        <end position="94"/>
    </location>
</feature>
<evidence type="ECO:0000313" key="3">
    <source>
        <dbReference type="Proteomes" id="UP000249185"/>
    </source>
</evidence>
<keyword evidence="1" id="KW-1133">Transmembrane helix</keyword>
<proteinExistence type="predicted"/>
<evidence type="ECO:0008006" key="4">
    <source>
        <dbReference type="Google" id="ProtNLM"/>
    </source>
</evidence>
<comment type="caution">
    <text evidence="2">The sequence shown here is derived from an EMBL/GenBank/DDBJ whole genome shotgun (WGS) entry which is preliminary data.</text>
</comment>
<name>A0A2W5PVI7_RHOSU</name>
<organism evidence="2 3">
    <name type="scientific">Rhodovulum sulfidophilum</name>
    <name type="common">Rhodobacter sulfidophilus</name>
    <dbReference type="NCBI Taxonomy" id="35806"/>
    <lineage>
        <taxon>Bacteria</taxon>
        <taxon>Pseudomonadati</taxon>
        <taxon>Pseudomonadota</taxon>
        <taxon>Alphaproteobacteria</taxon>
        <taxon>Rhodobacterales</taxon>
        <taxon>Paracoccaceae</taxon>
        <taxon>Rhodovulum</taxon>
    </lineage>
</organism>
<accession>A0A2W5PVI7</accession>
<sequence length="123" mass="13204">MPTDTVPPPPAASRLMPAKIVYGLYVLGYFLGGIPTLGGLIYAYLARGKDADLDSHLTLQIRTFWISLLVGLVGIVLFFAFGLGVLVLIALTVWNLTRVISGFVLALSEQPVRGTKYLGLVAV</sequence>
<dbReference type="EMBL" id="QFPW01000010">
    <property type="protein sequence ID" value="PZQ48797.1"/>
    <property type="molecule type" value="Genomic_DNA"/>
</dbReference>
<gene>
    <name evidence="2" type="ORF">DI556_13360</name>
</gene>
<protein>
    <recommendedName>
        <fullName evidence="4">DUF4870 domain-containing protein</fullName>
    </recommendedName>
</protein>
<dbReference type="Proteomes" id="UP000249185">
    <property type="component" value="Unassembled WGS sequence"/>
</dbReference>
<feature type="transmembrane region" description="Helical" evidence="1">
    <location>
        <begin position="20"/>
        <end position="45"/>
    </location>
</feature>